<dbReference type="PANTHER" id="PTHR30537">
    <property type="entry name" value="HTH-TYPE TRANSCRIPTIONAL REGULATOR"/>
    <property type="match status" value="1"/>
</dbReference>
<dbReference type="InterPro" id="IPR058163">
    <property type="entry name" value="LysR-type_TF_proteobact-type"/>
</dbReference>
<keyword evidence="7" id="KW-1185">Reference proteome</keyword>
<proteinExistence type="inferred from homology"/>
<comment type="caution">
    <text evidence="6">The sequence shown here is derived from an EMBL/GenBank/DDBJ whole genome shotgun (WGS) entry which is preliminary data.</text>
</comment>
<keyword evidence="2" id="KW-0805">Transcription regulation</keyword>
<evidence type="ECO:0000256" key="2">
    <source>
        <dbReference type="ARBA" id="ARBA00023015"/>
    </source>
</evidence>
<reference evidence="6 7" key="1">
    <citation type="submission" date="2020-08" db="EMBL/GenBank/DDBJ databases">
        <title>Genomic Encyclopedia of Type Strains, Phase IV (KMG-IV): sequencing the most valuable type-strain genomes for metagenomic binning, comparative biology and taxonomic classification.</title>
        <authorList>
            <person name="Goeker M."/>
        </authorList>
    </citation>
    <scope>NUCLEOTIDE SEQUENCE [LARGE SCALE GENOMIC DNA]</scope>
    <source>
        <strain evidence="6 7">DSM 27057</strain>
    </source>
</reference>
<evidence type="ECO:0000313" key="6">
    <source>
        <dbReference type="EMBL" id="MBB3955613.1"/>
    </source>
</evidence>
<organism evidence="6 7">
    <name type="scientific">Novosphingobium sediminicola</name>
    <dbReference type="NCBI Taxonomy" id="563162"/>
    <lineage>
        <taxon>Bacteria</taxon>
        <taxon>Pseudomonadati</taxon>
        <taxon>Pseudomonadota</taxon>
        <taxon>Alphaproteobacteria</taxon>
        <taxon>Sphingomonadales</taxon>
        <taxon>Sphingomonadaceae</taxon>
        <taxon>Novosphingobium</taxon>
    </lineage>
</organism>
<name>A0A7W6CJI5_9SPHN</name>
<dbReference type="Pfam" id="PF03466">
    <property type="entry name" value="LysR_substrate"/>
    <property type="match status" value="1"/>
</dbReference>
<keyword evidence="3 6" id="KW-0238">DNA-binding</keyword>
<accession>A0A7W6CJI5</accession>
<dbReference type="AlphaFoldDB" id="A0A7W6CJI5"/>
<evidence type="ECO:0000256" key="4">
    <source>
        <dbReference type="ARBA" id="ARBA00023163"/>
    </source>
</evidence>
<dbReference type="InterPro" id="IPR005119">
    <property type="entry name" value="LysR_subst-bd"/>
</dbReference>
<evidence type="ECO:0000256" key="3">
    <source>
        <dbReference type="ARBA" id="ARBA00023125"/>
    </source>
</evidence>
<keyword evidence="4" id="KW-0804">Transcription</keyword>
<dbReference type="GO" id="GO:0043565">
    <property type="term" value="F:sequence-specific DNA binding"/>
    <property type="evidence" value="ECO:0007669"/>
    <property type="project" value="TreeGrafter"/>
</dbReference>
<evidence type="ECO:0000259" key="5">
    <source>
        <dbReference type="PROSITE" id="PS50931"/>
    </source>
</evidence>
<dbReference type="FunFam" id="1.10.10.10:FF:000001">
    <property type="entry name" value="LysR family transcriptional regulator"/>
    <property type="match status" value="1"/>
</dbReference>
<dbReference type="InterPro" id="IPR000847">
    <property type="entry name" value="LysR_HTH_N"/>
</dbReference>
<dbReference type="RefSeq" id="WP_183626076.1">
    <property type="nucleotide sequence ID" value="NZ_JACIDX010000009.1"/>
</dbReference>
<sequence length="302" mass="32835">MAFVRTDLADLAAFIAIARHRNFRQAGLELGVSASALSHALKGLEERLGVKLVNRTNRSVTLSAAGEDLLAGLGAPFAAVMAAEDVLNRHRHAPRGRIRLNVPDVVADMVLAPVLPEFTRRWPDVELDICVDNRLLDVFDEGFDAGIRFGGTVPDDMIAQRISADVEWAIAASPAYFAQFGVPLHPRDLAAHRCLQVRLGDDRTYRWEFERGDEILNLSVPGPVTHNSTSFAVGMALGGGGLIYVPASSVADHLASGALQQVLADWVSPGPALHIYYPGRRNLPVGLRLLVELIREMRPLGF</sequence>
<dbReference type="PANTHER" id="PTHR30537:SF1">
    <property type="entry name" value="HTH-TYPE TRANSCRIPTIONAL REGULATOR PGRR"/>
    <property type="match status" value="1"/>
</dbReference>
<feature type="domain" description="HTH lysR-type" evidence="5">
    <location>
        <begin position="6"/>
        <end position="63"/>
    </location>
</feature>
<dbReference type="PROSITE" id="PS50931">
    <property type="entry name" value="HTH_LYSR"/>
    <property type="match status" value="1"/>
</dbReference>
<evidence type="ECO:0000313" key="7">
    <source>
        <dbReference type="Proteomes" id="UP000548867"/>
    </source>
</evidence>
<dbReference type="GO" id="GO:0003700">
    <property type="term" value="F:DNA-binding transcription factor activity"/>
    <property type="evidence" value="ECO:0007669"/>
    <property type="project" value="InterPro"/>
</dbReference>
<dbReference type="GO" id="GO:0006351">
    <property type="term" value="P:DNA-templated transcription"/>
    <property type="evidence" value="ECO:0007669"/>
    <property type="project" value="TreeGrafter"/>
</dbReference>
<dbReference type="Gene3D" id="1.10.10.10">
    <property type="entry name" value="Winged helix-like DNA-binding domain superfamily/Winged helix DNA-binding domain"/>
    <property type="match status" value="1"/>
</dbReference>
<evidence type="ECO:0000256" key="1">
    <source>
        <dbReference type="ARBA" id="ARBA00009437"/>
    </source>
</evidence>
<dbReference type="SUPFAM" id="SSF53850">
    <property type="entry name" value="Periplasmic binding protein-like II"/>
    <property type="match status" value="1"/>
</dbReference>
<comment type="similarity">
    <text evidence="1">Belongs to the LysR transcriptional regulatory family.</text>
</comment>
<dbReference type="SUPFAM" id="SSF46785">
    <property type="entry name" value="Winged helix' DNA-binding domain"/>
    <property type="match status" value="1"/>
</dbReference>
<dbReference type="EMBL" id="JACIDX010000009">
    <property type="protein sequence ID" value="MBB3955613.1"/>
    <property type="molecule type" value="Genomic_DNA"/>
</dbReference>
<dbReference type="Pfam" id="PF00126">
    <property type="entry name" value="HTH_1"/>
    <property type="match status" value="1"/>
</dbReference>
<protein>
    <submittedName>
        <fullName evidence="6">DNA-binding transcriptional LysR family regulator</fullName>
    </submittedName>
</protein>
<dbReference type="InterPro" id="IPR036390">
    <property type="entry name" value="WH_DNA-bd_sf"/>
</dbReference>
<dbReference type="InterPro" id="IPR036388">
    <property type="entry name" value="WH-like_DNA-bd_sf"/>
</dbReference>
<dbReference type="Proteomes" id="UP000548867">
    <property type="component" value="Unassembled WGS sequence"/>
</dbReference>
<dbReference type="Gene3D" id="3.40.190.290">
    <property type="match status" value="1"/>
</dbReference>
<gene>
    <name evidence="6" type="ORF">GGR38_002569</name>
</gene>